<comment type="caution">
    <text evidence="2">The sequence shown here is derived from an EMBL/GenBank/DDBJ whole genome shotgun (WGS) entry which is preliminary data.</text>
</comment>
<evidence type="ECO:0000256" key="1">
    <source>
        <dbReference type="SAM" id="MobiDB-lite"/>
    </source>
</evidence>
<dbReference type="AlphaFoldDB" id="A0ABD0PVG0"/>
<gene>
    <name evidence="2" type="ORF">M9458_026912</name>
</gene>
<organism evidence="2 3">
    <name type="scientific">Cirrhinus mrigala</name>
    <name type="common">Mrigala</name>
    <dbReference type="NCBI Taxonomy" id="683832"/>
    <lineage>
        <taxon>Eukaryota</taxon>
        <taxon>Metazoa</taxon>
        <taxon>Chordata</taxon>
        <taxon>Craniata</taxon>
        <taxon>Vertebrata</taxon>
        <taxon>Euteleostomi</taxon>
        <taxon>Actinopterygii</taxon>
        <taxon>Neopterygii</taxon>
        <taxon>Teleostei</taxon>
        <taxon>Ostariophysi</taxon>
        <taxon>Cypriniformes</taxon>
        <taxon>Cyprinidae</taxon>
        <taxon>Labeoninae</taxon>
        <taxon>Labeonini</taxon>
        <taxon>Cirrhinus</taxon>
    </lineage>
</organism>
<name>A0ABD0PVG0_CIRMR</name>
<feature type="non-terminal residue" evidence="2">
    <location>
        <position position="60"/>
    </location>
</feature>
<dbReference type="Proteomes" id="UP001529510">
    <property type="component" value="Unassembled WGS sequence"/>
</dbReference>
<evidence type="ECO:0000313" key="2">
    <source>
        <dbReference type="EMBL" id="KAL0178018.1"/>
    </source>
</evidence>
<proteinExistence type="predicted"/>
<feature type="non-terminal residue" evidence="2">
    <location>
        <position position="1"/>
    </location>
</feature>
<accession>A0ABD0PVG0</accession>
<reference evidence="2 3" key="1">
    <citation type="submission" date="2024-05" db="EMBL/GenBank/DDBJ databases">
        <title>Genome sequencing and assembly of Indian major carp, Cirrhinus mrigala (Hamilton, 1822).</title>
        <authorList>
            <person name="Mohindra V."/>
            <person name="Chowdhury L.M."/>
            <person name="Lal K."/>
            <person name="Jena J.K."/>
        </authorList>
    </citation>
    <scope>NUCLEOTIDE SEQUENCE [LARGE SCALE GENOMIC DNA]</scope>
    <source>
        <strain evidence="2">CM1030</strain>
        <tissue evidence="2">Blood</tissue>
    </source>
</reference>
<dbReference type="EMBL" id="JAMKFB020000013">
    <property type="protein sequence ID" value="KAL0178018.1"/>
    <property type="molecule type" value="Genomic_DNA"/>
</dbReference>
<protein>
    <submittedName>
        <fullName evidence="2">Uncharacterized protein</fullName>
    </submittedName>
</protein>
<feature type="compositionally biased region" description="Basic and acidic residues" evidence="1">
    <location>
        <begin position="1"/>
        <end position="13"/>
    </location>
</feature>
<keyword evidence="3" id="KW-1185">Reference proteome</keyword>
<feature type="region of interest" description="Disordered" evidence="1">
    <location>
        <begin position="1"/>
        <end position="26"/>
    </location>
</feature>
<evidence type="ECO:0000313" key="3">
    <source>
        <dbReference type="Proteomes" id="UP001529510"/>
    </source>
</evidence>
<sequence>CRRLGEPEEKAGRPAEPAGEAARLQRAEWPEKRALQEAPELPLQCLGATESLGIRLPCLC</sequence>